<comment type="similarity">
    <text evidence="2">Belongs to the L6 tetraspanin family.</text>
</comment>
<reference evidence="7" key="2">
    <citation type="submission" date="2025-09" db="UniProtKB">
        <authorList>
            <consortium name="Ensembl"/>
        </authorList>
    </citation>
    <scope>IDENTIFICATION</scope>
</reference>
<evidence type="ECO:0000313" key="8">
    <source>
        <dbReference type="Proteomes" id="UP000261520"/>
    </source>
</evidence>
<dbReference type="AlphaFoldDB" id="A0A3B3ZDS0"/>
<feature type="transmembrane region" description="Helical" evidence="6">
    <location>
        <begin position="7"/>
        <end position="30"/>
    </location>
</feature>
<accession>A0A3B3ZDS0</accession>
<dbReference type="GO" id="GO:0016020">
    <property type="term" value="C:membrane"/>
    <property type="evidence" value="ECO:0007669"/>
    <property type="project" value="UniProtKB-SubCell"/>
</dbReference>
<proteinExistence type="inferred from homology"/>
<keyword evidence="3 6" id="KW-0812">Transmembrane</keyword>
<evidence type="ECO:0000256" key="1">
    <source>
        <dbReference type="ARBA" id="ARBA00004141"/>
    </source>
</evidence>
<dbReference type="InterPro" id="IPR008661">
    <property type="entry name" value="L6_membrane"/>
</dbReference>
<dbReference type="STRING" id="409849.ENSPMGP00000002707"/>
<evidence type="ECO:0000256" key="3">
    <source>
        <dbReference type="ARBA" id="ARBA00022692"/>
    </source>
</evidence>
<dbReference type="PANTHER" id="PTHR14198:SF22">
    <property type="entry name" value="TRANSMEMBRANE 4 L6 FAMILY MEMBER 19"/>
    <property type="match status" value="1"/>
</dbReference>
<evidence type="ECO:0000256" key="5">
    <source>
        <dbReference type="ARBA" id="ARBA00023136"/>
    </source>
</evidence>
<sequence>MCVSRCLCCVGVVLVVLAIVCFLSNLFLLFPNMDTRFLLEGHVTREALWCTGLWGSGLTQNPLVQEDGRASGSPEQRPLVSPQMLSMVLVSLVCLAAAAFSCLTSVTGLVQGPMCLYNATSGPTWGVPLGDPGYLWNRSIWSGVCVEPRAVVQWNLVWFGLQSGSGPGSRLVLVHVWSWFRSDPGPSSSLCSLC</sequence>
<feature type="transmembrane region" description="Helical" evidence="6">
    <location>
        <begin position="84"/>
        <end position="110"/>
    </location>
</feature>
<name>A0A3B3ZDS0_9GOBI</name>
<organism evidence="7 8">
    <name type="scientific">Periophthalmus magnuspinnatus</name>
    <dbReference type="NCBI Taxonomy" id="409849"/>
    <lineage>
        <taxon>Eukaryota</taxon>
        <taxon>Metazoa</taxon>
        <taxon>Chordata</taxon>
        <taxon>Craniata</taxon>
        <taxon>Vertebrata</taxon>
        <taxon>Euteleostomi</taxon>
        <taxon>Actinopterygii</taxon>
        <taxon>Neopterygii</taxon>
        <taxon>Teleostei</taxon>
        <taxon>Neoteleostei</taxon>
        <taxon>Acanthomorphata</taxon>
        <taxon>Gobiaria</taxon>
        <taxon>Gobiiformes</taxon>
        <taxon>Gobioidei</taxon>
        <taxon>Gobiidae</taxon>
        <taxon>Oxudercinae</taxon>
        <taxon>Periophthalmus</taxon>
    </lineage>
</organism>
<evidence type="ECO:0000256" key="4">
    <source>
        <dbReference type="ARBA" id="ARBA00022989"/>
    </source>
</evidence>
<evidence type="ECO:0000313" key="7">
    <source>
        <dbReference type="Ensembl" id="ENSPMGP00000002707.1"/>
    </source>
</evidence>
<protein>
    <submittedName>
        <fullName evidence="7">Uncharacterized protein</fullName>
    </submittedName>
</protein>
<dbReference type="Proteomes" id="UP000261520">
    <property type="component" value="Unplaced"/>
</dbReference>
<keyword evidence="8" id="KW-1185">Reference proteome</keyword>
<comment type="subcellular location">
    <subcellularLocation>
        <location evidence="1">Membrane</location>
        <topology evidence="1">Multi-pass membrane protein</topology>
    </subcellularLocation>
</comment>
<evidence type="ECO:0000256" key="2">
    <source>
        <dbReference type="ARBA" id="ARBA00006193"/>
    </source>
</evidence>
<dbReference type="PANTHER" id="PTHR14198">
    <property type="entry name" value="TRANSMEMBRANE 4 L6 FAMILY MEMBER 1-RELATED"/>
    <property type="match status" value="1"/>
</dbReference>
<reference evidence="7" key="1">
    <citation type="submission" date="2025-08" db="UniProtKB">
        <authorList>
            <consortium name="Ensembl"/>
        </authorList>
    </citation>
    <scope>IDENTIFICATION</scope>
</reference>
<evidence type="ECO:0000256" key="6">
    <source>
        <dbReference type="SAM" id="Phobius"/>
    </source>
</evidence>
<keyword evidence="4 6" id="KW-1133">Transmembrane helix</keyword>
<keyword evidence="5 6" id="KW-0472">Membrane</keyword>
<dbReference type="Ensembl" id="ENSPMGT00000002867.1">
    <property type="protein sequence ID" value="ENSPMGP00000002707.1"/>
    <property type="gene ID" value="ENSPMGG00000002366.1"/>
</dbReference>
<dbReference type="Pfam" id="PF05805">
    <property type="entry name" value="L6_membrane"/>
    <property type="match status" value="1"/>
</dbReference>